<accession>A0A0C9YB03</accession>
<proteinExistence type="predicted"/>
<evidence type="ECO:0000313" key="1">
    <source>
        <dbReference type="EMBL" id="KIK21915.1"/>
    </source>
</evidence>
<dbReference type="HOGENOM" id="CLU_2237684_0_0_1"/>
<reference evidence="2" key="2">
    <citation type="submission" date="2015-01" db="EMBL/GenBank/DDBJ databases">
        <title>Evolutionary Origins and Diversification of the Mycorrhizal Mutualists.</title>
        <authorList>
            <consortium name="DOE Joint Genome Institute"/>
            <consortium name="Mycorrhizal Genomics Consortium"/>
            <person name="Kohler A."/>
            <person name="Kuo A."/>
            <person name="Nagy L.G."/>
            <person name="Floudas D."/>
            <person name="Copeland A."/>
            <person name="Barry K.W."/>
            <person name="Cichocki N."/>
            <person name="Veneault-Fourrey C."/>
            <person name="LaButti K."/>
            <person name="Lindquist E.A."/>
            <person name="Lipzen A."/>
            <person name="Lundell T."/>
            <person name="Morin E."/>
            <person name="Murat C."/>
            <person name="Riley R."/>
            <person name="Ohm R."/>
            <person name="Sun H."/>
            <person name="Tunlid A."/>
            <person name="Henrissat B."/>
            <person name="Grigoriev I.V."/>
            <person name="Hibbett D.S."/>
            <person name="Martin F."/>
        </authorList>
    </citation>
    <scope>NUCLEOTIDE SEQUENCE [LARGE SCALE GENOMIC DNA]</scope>
    <source>
        <strain evidence="2">441</strain>
    </source>
</reference>
<dbReference type="AlphaFoldDB" id="A0A0C9YB03"/>
<dbReference type="Proteomes" id="UP000054018">
    <property type="component" value="Unassembled WGS sequence"/>
</dbReference>
<sequence>MNDVGHDIVVLLPSFHGFTMRPGAVETRGLGTLRLFDDSGMRLSFSHLLCVSILFSSSSSPSFKPYNFEHMFRVFDRYARLGYLYCTSYLAQIICCCIDEDRMII</sequence>
<name>A0A0C9YB03_9AGAM</name>
<protein>
    <submittedName>
        <fullName evidence="1">Unplaced genomic scaffold scaffold_61, whole genome shotgun sequence</fullName>
    </submittedName>
</protein>
<reference evidence="1 2" key="1">
    <citation type="submission" date="2014-04" db="EMBL/GenBank/DDBJ databases">
        <authorList>
            <consortium name="DOE Joint Genome Institute"/>
            <person name="Kuo A."/>
            <person name="Kohler A."/>
            <person name="Costa M.D."/>
            <person name="Nagy L.G."/>
            <person name="Floudas D."/>
            <person name="Copeland A."/>
            <person name="Barry K.W."/>
            <person name="Cichocki N."/>
            <person name="Veneault-Fourrey C."/>
            <person name="LaButti K."/>
            <person name="Lindquist E.A."/>
            <person name="Lipzen A."/>
            <person name="Lundell T."/>
            <person name="Morin E."/>
            <person name="Murat C."/>
            <person name="Sun H."/>
            <person name="Tunlid A."/>
            <person name="Henrissat B."/>
            <person name="Grigoriev I.V."/>
            <person name="Hibbett D.S."/>
            <person name="Martin F."/>
            <person name="Nordberg H.P."/>
            <person name="Cantor M.N."/>
            <person name="Hua S.X."/>
        </authorList>
    </citation>
    <scope>NUCLEOTIDE SEQUENCE [LARGE SCALE GENOMIC DNA]</scope>
    <source>
        <strain evidence="1 2">441</strain>
    </source>
</reference>
<feature type="non-terminal residue" evidence="1">
    <location>
        <position position="1"/>
    </location>
</feature>
<keyword evidence="2" id="KW-1185">Reference proteome</keyword>
<gene>
    <name evidence="1" type="ORF">PISMIDRAFT_680874</name>
</gene>
<organism evidence="1 2">
    <name type="scientific">Pisolithus microcarpus 441</name>
    <dbReference type="NCBI Taxonomy" id="765257"/>
    <lineage>
        <taxon>Eukaryota</taxon>
        <taxon>Fungi</taxon>
        <taxon>Dikarya</taxon>
        <taxon>Basidiomycota</taxon>
        <taxon>Agaricomycotina</taxon>
        <taxon>Agaricomycetes</taxon>
        <taxon>Agaricomycetidae</taxon>
        <taxon>Boletales</taxon>
        <taxon>Sclerodermatineae</taxon>
        <taxon>Pisolithaceae</taxon>
        <taxon>Pisolithus</taxon>
    </lineage>
</organism>
<dbReference type="EMBL" id="KN833745">
    <property type="protein sequence ID" value="KIK21915.1"/>
    <property type="molecule type" value="Genomic_DNA"/>
</dbReference>
<evidence type="ECO:0000313" key="2">
    <source>
        <dbReference type="Proteomes" id="UP000054018"/>
    </source>
</evidence>